<organism evidence="1 2">
    <name type="scientific">Leisingera daeponensis</name>
    <dbReference type="NCBI Taxonomy" id="405746"/>
    <lineage>
        <taxon>Bacteria</taxon>
        <taxon>Pseudomonadati</taxon>
        <taxon>Pseudomonadota</taxon>
        <taxon>Alphaproteobacteria</taxon>
        <taxon>Rhodobacterales</taxon>
        <taxon>Roseobacteraceae</taxon>
        <taxon>Leisingera</taxon>
    </lineage>
</organism>
<dbReference type="Proteomes" id="UP000766629">
    <property type="component" value="Unassembled WGS sequence"/>
</dbReference>
<protein>
    <submittedName>
        <fullName evidence="1">Uncharacterized protein</fullName>
    </submittedName>
</protein>
<evidence type="ECO:0000313" key="1">
    <source>
        <dbReference type="EMBL" id="MBY6142002.1"/>
    </source>
</evidence>
<proteinExistence type="predicted"/>
<gene>
    <name evidence="1" type="ORF">KUV26_21420</name>
</gene>
<accession>A0ABS7NLD6</accession>
<dbReference type="EMBL" id="JAHVJA010000016">
    <property type="protein sequence ID" value="MBY6142002.1"/>
    <property type="molecule type" value="Genomic_DNA"/>
</dbReference>
<keyword evidence="2" id="KW-1185">Reference proteome</keyword>
<reference evidence="1 2" key="1">
    <citation type="submission" date="2021-06" db="EMBL/GenBank/DDBJ databases">
        <title>50 bacteria genomes isolated from Dapeng, Shenzhen, China.</title>
        <authorList>
            <person name="Zheng W."/>
            <person name="Yu S."/>
            <person name="Huang Y."/>
        </authorList>
    </citation>
    <scope>NUCLEOTIDE SEQUENCE [LARGE SCALE GENOMIC DNA]</scope>
    <source>
        <strain evidence="1 2">DP1N14-2</strain>
    </source>
</reference>
<dbReference type="RefSeq" id="WP_222509927.1">
    <property type="nucleotide sequence ID" value="NZ_JAHVJA010000016.1"/>
</dbReference>
<name>A0ABS7NLD6_9RHOB</name>
<sequence>MKPTYSLKKLKELSKRYARAQQVPLHEARDFVAGKLGFPHWNDVTKAHRTGWNPTQTQLSSIESLLIGLLPGNETGRPKQGSYIANSIFEEDLQHGKIKGHEYQISVSLGDVHMCGTGWHLHVPEAPNKAPRLEIAKQIEHEAPVYETQFQHHALRIALKRAEQVRAGIASDWPRRSTKPDKEGVVRHPISGAESKKWYCLHCDSSMTGKQIAKSLWHCPSCDASPLDIHENAWWLEDGDSGAKPLEDIDIQGRPDLVVDVADTRLKLELDPERITLLIRSALVEDASNASERLGALFADINIHEDNDVWITFDEDLWPEHKEPVSALAVAALLGIRVEQELCLRELPFAWPGLGEHTSSTVEYTEMMLKAYASQRADKSIE</sequence>
<comment type="caution">
    <text evidence="1">The sequence shown here is derived from an EMBL/GenBank/DDBJ whole genome shotgun (WGS) entry which is preliminary data.</text>
</comment>
<evidence type="ECO:0000313" key="2">
    <source>
        <dbReference type="Proteomes" id="UP000766629"/>
    </source>
</evidence>